<evidence type="ECO:0000256" key="1">
    <source>
        <dbReference type="SAM" id="Phobius"/>
    </source>
</evidence>
<keyword evidence="1" id="KW-1133">Transmembrane helix</keyword>
<keyword evidence="1" id="KW-0812">Transmembrane</keyword>
<dbReference type="Proteomes" id="UP000050786">
    <property type="component" value="Unassembled WGS sequence"/>
</dbReference>
<feature type="transmembrane region" description="Helical" evidence="1">
    <location>
        <begin position="7"/>
        <end position="28"/>
    </location>
</feature>
<protein>
    <recommendedName>
        <fullName evidence="4">Spermidine export protein MdtJ</fullName>
    </recommendedName>
</protein>
<evidence type="ECO:0008006" key="4">
    <source>
        <dbReference type="Google" id="ProtNLM"/>
    </source>
</evidence>
<gene>
    <name evidence="2" type="ORF">RUM4293_00982</name>
</gene>
<reference evidence="3" key="1">
    <citation type="submission" date="2015-09" db="EMBL/GenBank/DDBJ databases">
        <authorList>
            <person name="Rodrigo-Torres L."/>
            <person name="Arahal D.R."/>
        </authorList>
    </citation>
    <scope>NUCLEOTIDE SEQUENCE [LARGE SCALE GENOMIC DNA]</scope>
    <source>
        <strain evidence="3">CECT 4293</strain>
    </source>
</reference>
<name>A0A0P1EJ21_9RHOB</name>
<feature type="transmembrane region" description="Helical" evidence="1">
    <location>
        <begin position="88"/>
        <end position="105"/>
    </location>
</feature>
<proteinExistence type="predicted"/>
<dbReference type="AlphaFoldDB" id="A0A0P1EJ21"/>
<dbReference type="SUPFAM" id="SSF103481">
    <property type="entry name" value="Multidrug resistance efflux transporter EmrE"/>
    <property type="match status" value="1"/>
</dbReference>
<feature type="transmembrane region" description="Helical" evidence="1">
    <location>
        <begin position="34"/>
        <end position="54"/>
    </location>
</feature>
<evidence type="ECO:0000313" key="3">
    <source>
        <dbReference type="Proteomes" id="UP000050786"/>
    </source>
</evidence>
<feature type="transmembrane region" description="Helical" evidence="1">
    <location>
        <begin position="61"/>
        <end position="82"/>
    </location>
</feature>
<evidence type="ECO:0000313" key="2">
    <source>
        <dbReference type="EMBL" id="CUH42096.1"/>
    </source>
</evidence>
<keyword evidence="3" id="KW-1185">Reference proteome</keyword>
<dbReference type="InterPro" id="IPR037185">
    <property type="entry name" value="EmrE-like"/>
</dbReference>
<keyword evidence="1" id="KW-0472">Membrane</keyword>
<dbReference type="EMBL" id="CYPS01000011">
    <property type="protein sequence ID" value="CUH42096.1"/>
    <property type="molecule type" value="Genomic_DNA"/>
</dbReference>
<dbReference type="RefSeq" id="WP_058272206.1">
    <property type="nucleotide sequence ID" value="NZ_CANLTD010000005.1"/>
</dbReference>
<sequence length="106" mass="11102">MSTSMIPLIALGSAGLYSVAMIAMKFWWKLPGVGLGLLIVATLLAGATLELAALREERLGIIYTGILGAEVVLIAIASFFLFGENFSYREAAGIGLVILGTALAWA</sequence>
<accession>A0A0P1EJ21</accession>
<organism evidence="2 3">
    <name type="scientific">Ruegeria atlantica</name>
    <dbReference type="NCBI Taxonomy" id="81569"/>
    <lineage>
        <taxon>Bacteria</taxon>
        <taxon>Pseudomonadati</taxon>
        <taxon>Pseudomonadota</taxon>
        <taxon>Alphaproteobacteria</taxon>
        <taxon>Rhodobacterales</taxon>
        <taxon>Roseobacteraceae</taxon>
        <taxon>Ruegeria</taxon>
    </lineage>
</organism>
<dbReference type="Gene3D" id="1.10.3730.20">
    <property type="match status" value="1"/>
</dbReference>